<dbReference type="PANTHER" id="PTHR42905">
    <property type="entry name" value="PHOSPHOENOLPYRUVATE CARBOXYLASE"/>
    <property type="match status" value="1"/>
</dbReference>
<gene>
    <name evidence="1" type="ORF">LTR84_008444</name>
</gene>
<dbReference type="PANTHER" id="PTHR42905:SF16">
    <property type="entry name" value="CARBOXYPHOSPHONOENOLPYRUVATE PHOSPHONOMUTASE-LIKE PROTEIN (AFU_ORTHOLOGUE AFUA_5G07230)"/>
    <property type="match status" value="1"/>
</dbReference>
<accession>A0AAV9MXV3</accession>
<dbReference type="RefSeq" id="XP_064701895.1">
    <property type="nucleotide sequence ID" value="XM_064851990.1"/>
</dbReference>
<name>A0AAV9MXV3_9EURO</name>
<dbReference type="InterPro" id="IPR040442">
    <property type="entry name" value="Pyrv_kinase-like_dom_sf"/>
</dbReference>
<evidence type="ECO:0008006" key="3">
    <source>
        <dbReference type="Google" id="ProtNLM"/>
    </source>
</evidence>
<dbReference type="SUPFAM" id="SSF51621">
    <property type="entry name" value="Phosphoenolpyruvate/pyruvate domain"/>
    <property type="match status" value="1"/>
</dbReference>
<protein>
    <recommendedName>
        <fullName evidence="3">PEP phosphonomutase</fullName>
    </recommendedName>
</protein>
<dbReference type="EMBL" id="JAVRRD010000031">
    <property type="protein sequence ID" value="KAK5046301.1"/>
    <property type="molecule type" value="Genomic_DNA"/>
</dbReference>
<dbReference type="GeneID" id="89976607"/>
<comment type="caution">
    <text evidence="1">The sequence shown here is derived from an EMBL/GenBank/DDBJ whole genome shotgun (WGS) entry which is preliminary data.</text>
</comment>
<sequence length="310" mass="32746">MSALRQVFKASRISTSLPRRRLFRRHTSINTVQLPQFNQPKAPFSTTGTMAHSNLNKTALALKALHVPGQPVIMANVWDVASTRTVGSLPSAKALATASYAVALANDSEDALMTLETNLAAARAIGKVAVELEKPLSVDLQDGYGARLEEAIQGVIAAGAVGVNIEDVDKDTGVQYAPEEAAERIRKAVAVAKGEGVPDFVVNARCDTILKGSGDFDETIQRGKLYLEAGATTVFVIGGSGRGGLTTDEVKRLSTALDGRLNASVVFAEGKLTAKELGDIGISRISIGPQLYFKAMQAAKAEAEKLLSRA</sequence>
<reference evidence="1 2" key="1">
    <citation type="submission" date="2023-08" db="EMBL/GenBank/DDBJ databases">
        <title>Black Yeasts Isolated from many extreme environments.</title>
        <authorList>
            <person name="Coleine C."/>
            <person name="Stajich J.E."/>
            <person name="Selbmann L."/>
        </authorList>
    </citation>
    <scope>NUCLEOTIDE SEQUENCE [LARGE SCALE GENOMIC DNA]</scope>
    <source>
        <strain evidence="1 2">CCFEE 5792</strain>
    </source>
</reference>
<dbReference type="AlphaFoldDB" id="A0AAV9MXV3"/>
<proteinExistence type="predicted"/>
<dbReference type="InterPro" id="IPR015813">
    <property type="entry name" value="Pyrv/PenolPyrv_kinase-like_dom"/>
</dbReference>
<dbReference type="CDD" id="cd00377">
    <property type="entry name" value="ICL_PEPM"/>
    <property type="match status" value="1"/>
</dbReference>
<dbReference type="GO" id="GO:0003824">
    <property type="term" value="F:catalytic activity"/>
    <property type="evidence" value="ECO:0007669"/>
    <property type="project" value="InterPro"/>
</dbReference>
<dbReference type="Pfam" id="PF13714">
    <property type="entry name" value="PEP_mutase"/>
    <property type="match status" value="1"/>
</dbReference>
<evidence type="ECO:0000313" key="1">
    <source>
        <dbReference type="EMBL" id="KAK5046301.1"/>
    </source>
</evidence>
<keyword evidence="2" id="KW-1185">Reference proteome</keyword>
<organism evidence="1 2">
    <name type="scientific">Exophiala bonariae</name>
    <dbReference type="NCBI Taxonomy" id="1690606"/>
    <lineage>
        <taxon>Eukaryota</taxon>
        <taxon>Fungi</taxon>
        <taxon>Dikarya</taxon>
        <taxon>Ascomycota</taxon>
        <taxon>Pezizomycotina</taxon>
        <taxon>Eurotiomycetes</taxon>
        <taxon>Chaetothyriomycetidae</taxon>
        <taxon>Chaetothyriales</taxon>
        <taxon>Herpotrichiellaceae</taxon>
        <taxon>Exophiala</taxon>
    </lineage>
</organism>
<dbReference type="Proteomes" id="UP001358417">
    <property type="component" value="Unassembled WGS sequence"/>
</dbReference>
<dbReference type="InterPro" id="IPR039556">
    <property type="entry name" value="ICL/PEPM"/>
</dbReference>
<dbReference type="Gene3D" id="3.20.20.60">
    <property type="entry name" value="Phosphoenolpyruvate-binding domains"/>
    <property type="match status" value="1"/>
</dbReference>
<evidence type="ECO:0000313" key="2">
    <source>
        <dbReference type="Proteomes" id="UP001358417"/>
    </source>
</evidence>